<dbReference type="Gene3D" id="3.60.20.10">
    <property type="entry name" value="Glutamine Phosphoribosylpyrophosphate, subunit 1, domain 1"/>
    <property type="match status" value="1"/>
</dbReference>
<dbReference type="Proteomes" id="UP000236755">
    <property type="component" value="Unassembled WGS sequence"/>
</dbReference>
<dbReference type="InterPro" id="IPR051786">
    <property type="entry name" value="ASN_synthetase/amidase"/>
</dbReference>
<dbReference type="GO" id="GO:0006529">
    <property type="term" value="P:asparagine biosynthetic process"/>
    <property type="evidence" value="ECO:0007669"/>
    <property type="project" value="UniProtKB-KW"/>
</dbReference>
<dbReference type="NCBIfam" id="TIGR01536">
    <property type="entry name" value="asn_synth_AEB"/>
    <property type="match status" value="1"/>
</dbReference>
<gene>
    <name evidence="10" type="ORF">SAMN04488065_1544</name>
</gene>
<dbReference type="SUPFAM" id="SSF52402">
    <property type="entry name" value="Adenine nucleotide alpha hydrolases-like"/>
    <property type="match status" value="1"/>
</dbReference>
<name>A0A1H3XH55_9EURY</name>
<sequence>MCGIAGLYSRSTSPSEQSLRQMNNCLVHRGPDEAGIHVDSPVGLAHRRLSIVGLDTGRQPIFNEDDTVAVIFNGEIYNYESLRTNLQDQGHQFTTETDTEVLVHLYEEQGDSFIEELDGMFAFALWDRSRERLLLARDQMGIKPLYLGVEPNGRVAFASELSALFPLDFDFGGLDEQAVAEYFSYGYIPAPRSVFQHVSKLQPGHLAVVSDGEVERKQFYSPNIESIDRDLETAAKQLRSRVEQAVEERLQADVPLGAFLSGGIDSSVITGILSQIREEPVSTFSVGFHESQFDETWAAQEVATYHDTDHHEYKVSPSDVRDVIETVIPSLGEPFADSSILPTYIVSQKTREEMTVALSGDGADELFAGYNKYRGEFYSKYYRILPRSVRRKVVTPVMNHLPASRGTKTGNAIRKAQKFIRGGESDRAERQYQWMTLTTPRSSPAIDGVDVQDCGVNRVAEAQQDAVANLPDDRSDDLAVMQMTDARFALPDGILSKVDRASMLNSLEVRVPFLDTDVFEFAMGLPTSQKITPTKQKVVLKEAFDDILPEKILQRGKQGFEVPIGEWFKDELEDEFTETIMRSETDVINTEFVWKLYREHVDGTRDHAYFLWAVYVFLRWHNRMRERGIL</sequence>
<dbReference type="EC" id="6.3.5.4" evidence="5"/>
<protein>
    <recommendedName>
        <fullName evidence="5">Putative asparagine synthetase [glutamine-hydrolyzing]</fullName>
        <ecNumber evidence="5">6.3.5.4</ecNumber>
    </recommendedName>
</protein>
<comment type="similarity">
    <text evidence="1">Belongs to the asparagine synthetase family.</text>
</comment>
<evidence type="ECO:0000256" key="1">
    <source>
        <dbReference type="ARBA" id="ARBA00005752"/>
    </source>
</evidence>
<dbReference type="Pfam" id="PF13537">
    <property type="entry name" value="GATase_7"/>
    <property type="match status" value="1"/>
</dbReference>
<feature type="domain" description="Glutamine amidotransferase type-2" evidence="9">
    <location>
        <begin position="2"/>
        <end position="212"/>
    </location>
</feature>
<dbReference type="STRING" id="555874.SAMN04488065_1544"/>
<evidence type="ECO:0000256" key="8">
    <source>
        <dbReference type="PIRSR" id="PIRSR001589-3"/>
    </source>
</evidence>
<dbReference type="InterPro" id="IPR017932">
    <property type="entry name" value="GATase_2_dom"/>
</dbReference>
<dbReference type="CDD" id="cd01991">
    <property type="entry name" value="Asn_synthase_B_C"/>
    <property type="match status" value="1"/>
</dbReference>
<evidence type="ECO:0000256" key="4">
    <source>
        <dbReference type="ARBA" id="ARBA00022962"/>
    </source>
</evidence>
<dbReference type="OrthoDB" id="8692at2157"/>
<feature type="binding site" evidence="7">
    <location>
        <position position="286"/>
    </location>
    <ligand>
        <name>ATP</name>
        <dbReference type="ChEBI" id="CHEBI:30616"/>
    </ligand>
</feature>
<dbReference type="PIRSF" id="PIRSF001589">
    <property type="entry name" value="Asn_synthetase_glu-h"/>
    <property type="match status" value="1"/>
</dbReference>
<dbReference type="EMBL" id="FNQT01000001">
    <property type="protein sequence ID" value="SDZ98271.1"/>
    <property type="molecule type" value="Genomic_DNA"/>
</dbReference>
<evidence type="ECO:0000256" key="5">
    <source>
        <dbReference type="PIRNR" id="PIRNR001589"/>
    </source>
</evidence>
<dbReference type="InterPro" id="IPR001962">
    <property type="entry name" value="Asn_synthase"/>
</dbReference>
<evidence type="ECO:0000256" key="3">
    <source>
        <dbReference type="ARBA" id="ARBA00022840"/>
    </source>
</evidence>
<reference evidence="10 11" key="1">
    <citation type="submission" date="2016-10" db="EMBL/GenBank/DDBJ databases">
        <authorList>
            <person name="de Groot N.N."/>
        </authorList>
    </citation>
    <scope>NUCLEOTIDE SEQUENCE [LARGE SCALE GENOMIC DNA]</scope>
    <source>
        <strain evidence="10 11">CGMCC 1.8712</strain>
    </source>
</reference>
<dbReference type="PROSITE" id="PS51278">
    <property type="entry name" value="GATASE_TYPE_2"/>
    <property type="match status" value="1"/>
</dbReference>
<keyword evidence="6" id="KW-0028">Amino-acid biosynthesis</keyword>
<dbReference type="CDD" id="cd00712">
    <property type="entry name" value="AsnB"/>
    <property type="match status" value="1"/>
</dbReference>
<feature type="active site" description="For GATase activity" evidence="6">
    <location>
        <position position="2"/>
    </location>
</feature>
<feature type="binding site" evidence="7">
    <location>
        <position position="98"/>
    </location>
    <ligand>
        <name>L-glutamine</name>
        <dbReference type="ChEBI" id="CHEBI:58359"/>
    </ligand>
</feature>
<accession>A0A1H3XH55</accession>
<keyword evidence="2 5" id="KW-0547">Nucleotide-binding</keyword>
<dbReference type="AlphaFoldDB" id="A0A1H3XH55"/>
<dbReference type="SUPFAM" id="SSF56235">
    <property type="entry name" value="N-terminal nucleophile aminohydrolases (Ntn hydrolases)"/>
    <property type="match status" value="1"/>
</dbReference>
<evidence type="ECO:0000313" key="10">
    <source>
        <dbReference type="EMBL" id="SDZ98271.1"/>
    </source>
</evidence>
<dbReference type="InterPro" id="IPR014729">
    <property type="entry name" value="Rossmann-like_a/b/a_fold"/>
</dbReference>
<keyword evidence="11" id="KW-1185">Reference proteome</keyword>
<proteinExistence type="inferred from homology"/>
<dbReference type="PANTHER" id="PTHR43284">
    <property type="entry name" value="ASPARAGINE SYNTHETASE (GLUTAMINE-HYDROLYZING)"/>
    <property type="match status" value="1"/>
</dbReference>
<feature type="binding site" evidence="7">
    <location>
        <begin position="359"/>
        <end position="360"/>
    </location>
    <ligand>
        <name>ATP</name>
        <dbReference type="ChEBI" id="CHEBI:30616"/>
    </ligand>
</feature>
<keyword evidence="6" id="KW-0061">Asparagine biosynthesis</keyword>
<dbReference type="GO" id="GO:0004066">
    <property type="term" value="F:asparagine synthase (glutamine-hydrolyzing) activity"/>
    <property type="evidence" value="ECO:0007669"/>
    <property type="project" value="UniProtKB-EC"/>
</dbReference>
<evidence type="ECO:0000256" key="7">
    <source>
        <dbReference type="PIRSR" id="PIRSR001589-2"/>
    </source>
</evidence>
<keyword evidence="4 6" id="KW-0315">Glutamine amidotransferase</keyword>
<evidence type="ECO:0000313" key="11">
    <source>
        <dbReference type="Proteomes" id="UP000236755"/>
    </source>
</evidence>
<dbReference type="GO" id="GO:0005524">
    <property type="term" value="F:ATP binding"/>
    <property type="evidence" value="ECO:0007669"/>
    <property type="project" value="UniProtKB-KW"/>
</dbReference>
<organism evidence="10 11">
    <name type="scientific">Haloplanus vescus</name>
    <dbReference type="NCBI Taxonomy" id="555874"/>
    <lineage>
        <taxon>Archaea</taxon>
        <taxon>Methanobacteriati</taxon>
        <taxon>Methanobacteriota</taxon>
        <taxon>Stenosarchaea group</taxon>
        <taxon>Halobacteria</taxon>
        <taxon>Halobacteriales</taxon>
        <taxon>Haloferacaceae</taxon>
        <taxon>Haloplanus</taxon>
    </lineage>
</organism>
<dbReference type="RefSeq" id="WP_092633481.1">
    <property type="nucleotide sequence ID" value="NZ_FNQT01000001.1"/>
</dbReference>
<keyword evidence="3 5" id="KW-0067">ATP-binding</keyword>
<dbReference type="Gene3D" id="3.40.50.620">
    <property type="entry name" value="HUPs"/>
    <property type="match status" value="2"/>
</dbReference>
<evidence type="ECO:0000256" key="2">
    <source>
        <dbReference type="ARBA" id="ARBA00022741"/>
    </source>
</evidence>
<dbReference type="PANTHER" id="PTHR43284:SF1">
    <property type="entry name" value="ASPARAGINE SYNTHETASE"/>
    <property type="match status" value="1"/>
</dbReference>
<feature type="site" description="Important for beta-aspartyl-AMP intermediate formation" evidence="8">
    <location>
        <position position="361"/>
    </location>
</feature>
<dbReference type="Pfam" id="PF00733">
    <property type="entry name" value="Asn_synthase"/>
    <property type="match status" value="1"/>
</dbReference>
<dbReference type="GO" id="GO:0005829">
    <property type="term" value="C:cytosol"/>
    <property type="evidence" value="ECO:0007669"/>
    <property type="project" value="TreeGrafter"/>
</dbReference>
<dbReference type="InterPro" id="IPR006426">
    <property type="entry name" value="Asn_synth_AEB"/>
</dbReference>
<evidence type="ECO:0000259" key="9">
    <source>
        <dbReference type="PROSITE" id="PS51278"/>
    </source>
</evidence>
<comment type="catalytic activity">
    <reaction evidence="5">
        <text>L-aspartate + L-glutamine + ATP + H2O = L-asparagine + L-glutamate + AMP + diphosphate + H(+)</text>
        <dbReference type="Rhea" id="RHEA:12228"/>
        <dbReference type="ChEBI" id="CHEBI:15377"/>
        <dbReference type="ChEBI" id="CHEBI:15378"/>
        <dbReference type="ChEBI" id="CHEBI:29985"/>
        <dbReference type="ChEBI" id="CHEBI:29991"/>
        <dbReference type="ChEBI" id="CHEBI:30616"/>
        <dbReference type="ChEBI" id="CHEBI:33019"/>
        <dbReference type="ChEBI" id="CHEBI:58048"/>
        <dbReference type="ChEBI" id="CHEBI:58359"/>
        <dbReference type="ChEBI" id="CHEBI:456215"/>
        <dbReference type="EC" id="6.3.5.4"/>
    </reaction>
</comment>
<evidence type="ECO:0000256" key="6">
    <source>
        <dbReference type="PIRSR" id="PIRSR001589-1"/>
    </source>
</evidence>
<dbReference type="InterPro" id="IPR029055">
    <property type="entry name" value="Ntn_hydrolases_N"/>
</dbReference>
<dbReference type="InterPro" id="IPR033738">
    <property type="entry name" value="AsnB_N"/>
</dbReference>